<gene>
    <name evidence="8" type="ORF">DdX_06792</name>
</gene>
<dbReference type="GO" id="GO:0005634">
    <property type="term" value="C:nucleus"/>
    <property type="evidence" value="ECO:0007669"/>
    <property type="project" value="TreeGrafter"/>
</dbReference>
<dbReference type="GO" id="GO:0008270">
    <property type="term" value="F:zinc ion binding"/>
    <property type="evidence" value="ECO:0007669"/>
    <property type="project" value="UniProtKB-KW"/>
</dbReference>
<proteinExistence type="inferred from homology"/>
<dbReference type="CDD" id="cd08061">
    <property type="entry name" value="MPN_NPL4"/>
    <property type="match status" value="1"/>
</dbReference>
<dbReference type="PROSITE" id="PS01358">
    <property type="entry name" value="ZF_RANBP2_1"/>
    <property type="match status" value="1"/>
</dbReference>
<dbReference type="PANTHER" id="PTHR12710">
    <property type="entry name" value="NUCLEAR PROTEIN LOCALIZATION 4"/>
    <property type="match status" value="1"/>
</dbReference>
<dbReference type="Pfam" id="PF05020">
    <property type="entry name" value="zf-NPL4"/>
    <property type="match status" value="1"/>
</dbReference>
<evidence type="ECO:0000256" key="2">
    <source>
        <dbReference type="ARBA" id="ARBA00022723"/>
    </source>
</evidence>
<feature type="domain" description="MPN" evidence="7">
    <location>
        <begin position="127"/>
        <end position="264"/>
    </location>
</feature>
<dbReference type="Gene3D" id="2.30.30.380">
    <property type="entry name" value="Zn-finger domain of Sec23/24"/>
    <property type="match status" value="1"/>
</dbReference>
<dbReference type="SUPFAM" id="SSF90209">
    <property type="entry name" value="Ran binding protein zinc finger-like"/>
    <property type="match status" value="1"/>
</dbReference>
<name>A0AAD4N932_9BILA</name>
<dbReference type="Pfam" id="PF05021">
    <property type="entry name" value="NPL4"/>
    <property type="match status" value="1"/>
</dbReference>
<evidence type="ECO:0000313" key="9">
    <source>
        <dbReference type="Proteomes" id="UP001201812"/>
    </source>
</evidence>
<dbReference type="GO" id="GO:0043130">
    <property type="term" value="F:ubiquitin binding"/>
    <property type="evidence" value="ECO:0007669"/>
    <property type="project" value="TreeGrafter"/>
</dbReference>
<evidence type="ECO:0000259" key="6">
    <source>
        <dbReference type="PROSITE" id="PS50199"/>
    </source>
</evidence>
<keyword evidence="4" id="KW-0862">Zinc</keyword>
<evidence type="ECO:0000313" key="8">
    <source>
        <dbReference type="EMBL" id="KAI1717064.1"/>
    </source>
</evidence>
<comment type="similarity">
    <text evidence="1">Belongs to the NPL4 family.</text>
</comment>
<reference evidence="8" key="1">
    <citation type="submission" date="2022-01" db="EMBL/GenBank/DDBJ databases">
        <title>Genome Sequence Resource for Two Populations of Ditylenchus destructor, the Migratory Endoparasitic Phytonematode.</title>
        <authorList>
            <person name="Zhang H."/>
            <person name="Lin R."/>
            <person name="Xie B."/>
        </authorList>
    </citation>
    <scope>NUCLEOTIDE SEQUENCE</scope>
    <source>
        <strain evidence="8">BazhouSP</strain>
    </source>
</reference>
<keyword evidence="9" id="KW-1185">Reference proteome</keyword>
<dbReference type="EMBL" id="JAKKPZ010000009">
    <property type="protein sequence ID" value="KAI1717064.1"/>
    <property type="molecule type" value="Genomic_DNA"/>
</dbReference>
<feature type="domain" description="RanBP2-type" evidence="6">
    <location>
        <begin position="487"/>
        <end position="517"/>
    </location>
</feature>
<dbReference type="Gene3D" id="3.40.140.10">
    <property type="entry name" value="Cytidine Deaminase, domain 2"/>
    <property type="match status" value="1"/>
</dbReference>
<keyword evidence="2" id="KW-0479">Metal-binding</keyword>
<evidence type="ECO:0000256" key="1">
    <source>
        <dbReference type="ARBA" id="ARBA00011025"/>
    </source>
</evidence>
<dbReference type="GO" id="GO:0031625">
    <property type="term" value="F:ubiquitin protein ligase binding"/>
    <property type="evidence" value="ECO:0007669"/>
    <property type="project" value="TreeGrafter"/>
</dbReference>
<evidence type="ECO:0000256" key="4">
    <source>
        <dbReference type="ARBA" id="ARBA00022833"/>
    </source>
</evidence>
<sequence length="517" mass="57701">MEDNNKIDAVDLALAAQDGKIPKKPATSCRSHGPRQKCGNCAGSIDPYDEEYLKEKNIKHMSFHAYVRKLTELHGRGSRTKPLENVSCKLLDKCPGGHKPYPKGICTKCRPTTLTLNRQTYRHVDNVAIENPDVVNKFLNFWRKSSYQRVGYLIGNYEPFTEVPLGIKAVVSAVYEPPQTCQSDRVKFEEDPNEETVDILCQFLGMKCVGWIFTDLWSADSKLGTVHCIRHEDSFLLSAAECITAGAFQSKHKNNTNYCYDGHFGSKFVTVVATGDKSQQINFSGYQVSNQCTAMVDAQILCPTTHPELAWVRQTPLSEKHYITDVQFTEKNEYGAEVRRDGRPLPVEFLLVDVPTGMPLQPISSFTVVDDLSVSFPIENRESIGENQNLQALGRYMTNFPKNGHFLEIASNFHFLLFLMNNDFVKFAPNEVEQLAKAVKDKNNEAANEWAENNANWATLMELVSANEAQGGPTQQNAGGFGNRNVGAGAAKWSCAHCTFENDGQRADCAMCGLPQQ</sequence>
<dbReference type="SMART" id="SM00547">
    <property type="entry name" value="ZnF_RBZ"/>
    <property type="match status" value="1"/>
</dbReference>
<dbReference type="InterPro" id="IPR037518">
    <property type="entry name" value="MPN"/>
</dbReference>
<dbReference type="InterPro" id="IPR007716">
    <property type="entry name" value="NPL4_Zn-bd_put"/>
</dbReference>
<dbReference type="InterPro" id="IPR016563">
    <property type="entry name" value="Npl4"/>
</dbReference>
<dbReference type="Proteomes" id="UP001201812">
    <property type="component" value="Unassembled WGS sequence"/>
</dbReference>
<protein>
    <submittedName>
        <fullName evidence="8">NPL4 family domain-containing protein</fullName>
    </submittedName>
</protein>
<dbReference type="PIRSF" id="PIRSF010052">
    <property type="entry name" value="Polyub_prc_Npl4"/>
    <property type="match status" value="1"/>
</dbReference>
<evidence type="ECO:0000256" key="5">
    <source>
        <dbReference type="PROSITE-ProRule" id="PRU00322"/>
    </source>
</evidence>
<dbReference type="PROSITE" id="PS50199">
    <property type="entry name" value="ZF_RANBP2_2"/>
    <property type="match status" value="1"/>
</dbReference>
<keyword evidence="3 5" id="KW-0863">Zinc-finger</keyword>
<dbReference type="InterPro" id="IPR007717">
    <property type="entry name" value="NPL4_C"/>
</dbReference>
<dbReference type="PANTHER" id="PTHR12710:SF0">
    <property type="entry name" value="NUCLEAR PROTEIN LOCALIZATION PROTEIN 4 HOMOLOG"/>
    <property type="match status" value="1"/>
</dbReference>
<dbReference type="GO" id="GO:0006511">
    <property type="term" value="P:ubiquitin-dependent protein catabolic process"/>
    <property type="evidence" value="ECO:0007669"/>
    <property type="project" value="InterPro"/>
</dbReference>
<dbReference type="AlphaFoldDB" id="A0AAD4N932"/>
<organism evidence="8 9">
    <name type="scientific">Ditylenchus destructor</name>
    <dbReference type="NCBI Taxonomy" id="166010"/>
    <lineage>
        <taxon>Eukaryota</taxon>
        <taxon>Metazoa</taxon>
        <taxon>Ecdysozoa</taxon>
        <taxon>Nematoda</taxon>
        <taxon>Chromadorea</taxon>
        <taxon>Rhabditida</taxon>
        <taxon>Tylenchina</taxon>
        <taxon>Tylenchomorpha</taxon>
        <taxon>Sphaerularioidea</taxon>
        <taxon>Anguinidae</taxon>
        <taxon>Anguininae</taxon>
        <taxon>Ditylenchus</taxon>
    </lineage>
</organism>
<dbReference type="PROSITE" id="PS50249">
    <property type="entry name" value="MPN"/>
    <property type="match status" value="1"/>
</dbReference>
<accession>A0AAD4N932</accession>
<evidence type="ECO:0000259" key="7">
    <source>
        <dbReference type="PROSITE" id="PS50249"/>
    </source>
</evidence>
<comment type="caution">
    <text evidence="8">The sequence shown here is derived from an EMBL/GenBank/DDBJ whole genome shotgun (WGS) entry which is preliminary data.</text>
</comment>
<evidence type="ECO:0000256" key="3">
    <source>
        <dbReference type="ARBA" id="ARBA00022771"/>
    </source>
</evidence>
<dbReference type="InterPro" id="IPR001876">
    <property type="entry name" value="Znf_RanBP2"/>
</dbReference>
<dbReference type="InterPro" id="IPR036443">
    <property type="entry name" value="Znf_RanBP2_sf"/>
</dbReference>